<dbReference type="Proteomes" id="UP000249842">
    <property type="component" value="Unassembled WGS sequence"/>
</dbReference>
<reference evidence="3" key="1">
    <citation type="submission" date="2018-05" db="EMBL/GenBank/DDBJ databases">
        <authorList>
            <person name="Li X."/>
        </authorList>
    </citation>
    <scope>NUCLEOTIDE SEQUENCE [LARGE SCALE GENOMIC DNA]</scope>
    <source>
        <strain evidence="3">HKS-05</strain>
    </source>
</reference>
<name>A0A328B196_9CAUL</name>
<comment type="caution">
    <text evidence="2">The sequence shown here is derived from an EMBL/GenBank/DDBJ whole genome shotgun (WGS) entry which is preliminary data.</text>
</comment>
<dbReference type="AlphaFoldDB" id="A0A328B196"/>
<feature type="compositionally biased region" description="Basic and acidic residues" evidence="1">
    <location>
        <begin position="139"/>
        <end position="148"/>
    </location>
</feature>
<evidence type="ECO:0000313" key="2">
    <source>
        <dbReference type="EMBL" id="RAK59686.1"/>
    </source>
</evidence>
<protein>
    <submittedName>
        <fullName evidence="2">Uncharacterized protein</fullName>
    </submittedName>
</protein>
<gene>
    <name evidence="2" type="ORF">DJ021_07665</name>
</gene>
<feature type="compositionally biased region" description="Basic and acidic residues" evidence="1">
    <location>
        <begin position="29"/>
        <end position="67"/>
    </location>
</feature>
<feature type="compositionally biased region" description="Acidic residues" evidence="1">
    <location>
        <begin position="69"/>
        <end position="80"/>
    </location>
</feature>
<sequence length="148" mass="16200">MAEDPRMPTPPQVNRARTQGLGVGQKELNLQKDPARSEDATDPERLEPFEPDTRDDAEASGEDRSFAADDGDAAEPEDDPMLGAGAPANVNPHDLGQRDNPQEDWGEPAGEGVTHSQTHTRRPLRTEAERGQGAKTRKLNKDIISRRT</sequence>
<evidence type="ECO:0000313" key="3">
    <source>
        <dbReference type="Proteomes" id="UP000249842"/>
    </source>
</evidence>
<accession>A0A328B196</accession>
<feature type="region of interest" description="Disordered" evidence="1">
    <location>
        <begin position="1"/>
        <end position="148"/>
    </location>
</feature>
<organism evidence="2 3">
    <name type="scientific">Phenylobacterium hankyongense</name>
    <dbReference type="NCBI Taxonomy" id="1813876"/>
    <lineage>
        <taxon>Bacteria</taxon>
        <taxon>Pseudomonadati</taxon>
        <taxon>Pseudomonadota</taxon>
        <taxon>Alphaproteobacteria</taxon>
        <taxon>Caulobacterales</taxon>
        <taxon>Caulobacteraceae</taxon>
        <taxon>Phenylobacterium</taxon>
    </lineage>
</organism>
<dbReference type="RefSeq" id="WP_111456979.1">
    <property type="nucleotide sequence ID" value="NZ_QFYP01000001.1"/>
</dbReference>
<proteinExistence type="predicted"/>
<dbReference type="OrthoDB" id="7210784at2"/>
<keyword evidence="3" id="KW-1185">Reference proteome</keyword>
<evidence type="ECO:0000256" key="1">
    <source>
        <dbReference type="SAM" id="MobiDB-lite"/>
    </source>
</evidence>
<dbReference type="EMBL" id="QFYP01000001">
    <property type="protein sequence ID" value="RAK59686.1"/>
    <property type="molecule type" value="Genomic_DNA"/>
</dbReference>